<feature type="repeat" description="WD" evidence="7">
    <location>
        <begin position="346"/>
        <end position="379"/>
    </location>
</feature>
<dbReference type="SMART" id="SM00320">
    <property type="entry name" value="WD40"/>
    <property type="match status" value="7"/>
</dbReference>
<dbReference type="Pfam" id="PF07687">
    <property type="entry name" value="M20_dimer"/>
    <property type="match status" value="1"/>
</dbReference>
<accession>A0A9P6XJG9</accession>
<dbReference type="SUPFAM" id="SSF50978">
    <property type="entry name" value="WD40 repeat-like"/>
    <property type="match status" value="1"/>
</dbReference>
<feature type="region of interest" description="Disordered" evidence="8">
    <location>
        <begin position="670"/>
        <end position="697"/>
    </location>
</feature>
<dbReference type="CDD" id="cd00200">
    <property type="entry name" value="WD40"/>
    <property type="match status" value="1"/>
</dbReference>
<evidence type="ECO:0000256" key="3">
    <source>
        <dbReference type="ARBA" id="ARBA00022670"/>
    </source>
</evidence>
<evidence type="ECO:0000313" key="11">
    <source>
        <dbReference type="Proteomes" id="UP000716291"/>
    </source>
</evidence>
<dbReference type="GO" id="GO:0006508">
    <property type="term" value="P:proteolysis"/>
    <property type="evidence" value="ECO:0007669"/>
    <property type="project" value="UniProtKB-KW"/>
</dbReference>
<reference evidence="10" key="1">
    <citation type="journal article" date="2020" name="Microb. Genom.">
        <title>Genetic diversity of clinical and environmental Mucorales isolates obtained from an investigation of mucormycosis cases among solid organ transplant recipients.</title>
        <authorList>
            <person name="Nguyen M.H."/>
            <person name="Kaul D."/>
            <person name="Muto C."/>
            <person name="Cheng S.J."/>
            <person name="Richter R.A."/>
            <person name="Bruno V.M."/>
            <person name="Liu G."/>
            <person name="Beyhan S."/>
            <person name="Sundermann A.J."/>
            <person name="Mounaud S."/>
            <person name="Pasculle A.W."/>
            <person name="Nierman W.C."/>
            <person name="Driscoll E."/>
            <person name="Cumbie R."/>
            <person name="Clancy C.J."/>
            <person name="Dupont C.L."/>
        </authorList>
    </citation>
    <scope>NUCLEOTIDE SEQUENCE</scope>
    <source>
        <strain evidence="10">GL11</strain>
    </source>
</reference>
<dbReference type="PIRSF" id="PIRSF037237">
    <property type="entry name" value="Peptidase_WD_repeats_DUG2"/>
    <property type="match status" value="1"/>
</dbReference>
<dbReference type="InterPro" id="IPR051458">
    <property type="entry name" value="Cyt/Met_Dipeptidase"/>
</dbReference>
<comment type="similarity">
    <text evidence="1">Belongs to the peptidase M20A family.</text>
</comment>
<dbReference type="PANTHER" id="PTHR43270:SF8">
    <property type="entry name" value="DI- AND TRIPEPTIDASE DUG2-RELATED"/>
    <property type="match status" value="1"/>
</dbReference>
<dbReference type="InterPro" id="IPR036322">
    <property type="entry name" value="WD40_repeat_dom_sf"/>
</dbReference>
<gene>
    <name evidence="10" type="ORF">G6F64_000930</name>
</gene>
<dbReference type="InterPro" id="IPR017149">
    <property type="entry name" value="GSH_degradosome_Dug2"/>
</dbReference>
<feature type="repeat" description="WD" evidence="7">
    <location>
        <begin position="236"/>
        <end position="262"/>
    </location>
</feature>
<dbReference type="PROSITE" id="PS00678">
    <property type="entry name" value="WD_REPEATS_1"/>
    <property type="match status" value="2"/>
</dbReference>
<sequence>MDPSYYGTEFPGPLGNLSQLSSSRPLNPARCIHTISQEDNNSVLSLATSHKYLFSGSQSSKIHVWCLRTFRLVTILKGHTGSVLGLTLSEDEQYLFSCSGDGTVRVWNTETLTCAYLIQSCHDVGDIFSAVYSDKSNILFFGSQNTSIQWYDFADPQTHGCALDIPSVPPSPRKRKGKTINFFDLSDYHDEEEEKIQEALDKNVIKCVIRERNVCGNAHDGYVYCLLHAKDIPNIEGEVLISGSGDGNVKIWSIQQGTLQYVHTLKGNSDKGALCLALSEDGYLFCGVQGGDVQIWDLETHQMIRSVMAHTDDVLAITVNGSGFVSASADGTIRIWDEGFQLIESLTDHQGIVLTLTTRENCLISGSSDHCIKFWDLSSCTSSSIDSFRRPTITRSLQEISSSDTMMHVLEKWIAIRTVSGFPRYMEECRRGARFLKNVLQQLGAVSRMIPGATGRNPLVYGRFNGKSNGQKHIPTILIYGHYDVIAAEHEKNLWGSDPFQLTGKNGYLYGRGTSDNKGPILACIFAVNELLKEGQLDVNVIFLIEGEEESGSVGFYEAVDQNKELFKDVGLILLSNSYWLGEDVPCITYGLRGVVHATVSISNERADLHSGVEGGAVSEPLVDLIHVLGKLVDSDRQVLIPDFYKDVRPVTEAEQELYDPIVKWMQTSEAAQSSTRTHHSTIASPNLAQSPGSETECKTNVTEEQLNAQELKQKLMSRWRYPTLTVHKIDVSINNPTIIPRNAKASVSMRVVPDQSISKICSQFSDYVNQVFAACNSDNKISVEIENAAEYWLGDLNSKYFKAVEKAVENEWKMKPLYIREGGSIPAVRWLEKLCNASAVHIPFGQSSDQAHLHNERIRLLNLHAGKRIIKSLLTDLPQL</sequence>
<keyword evidence="11" id="KW-1185">Reference proteome</keyword>
<dbReference type="InterPro" id="IPR011650">
    <property type="entry name" value="Peptidase_M20_dimer"/>
</dbReference>
<comment type="caution">
    <text evidence="10">The sequence shown here is derived from an EMBL/GenBank/DDBJ whole genome shotgun (WGS) entry which is preliminary data.</text>
</comment>
<evidence type="ECO:0000256" key="7">
    <source>
        <dbReference type="PROSITE-ProRule" id="PRU00221"/>
    </source>
</evidence>
<dbReference type="SUPFAM" id="SSF53187">
    <property type="entry name" value="Zn-dependent exopeptidases"/>
    <property type="match status" value="1"/>
</dbReference>
<evidence type="ECO:0000313" key="10">
    <source>
        <dbReference type="EMBL" id="KAG1315122.1"/>
    </source>
</evidence>
<protein>
    <recommendedName>
        <fullName evidence="9">Peptidase M20 dimerisation domain-containing protein</fullName>
    </recommendedName>
</protein>
<dbReference type="AlphaFoldDB" id="A0A9P6XJG9"/>
<dbReference type="InterPro" id="IPR019775">
    <property type="entry name" value="WD40_repeat_CS"/>
</dbReference>
<evidence type="ECO:0000256" key="8">
    <source>
        <dbReference type="SAM" id="MobiDB-lite"/>
    </source>
</evidence>
<dbReference type="EMBL" id="JAANQT010000063">
    <property type="protein sequence ID" value="KAG1315122.1"/>
    <property type="molecule type" value="Genomic_DNA"/>
</dbReference>
<dbReference type="Pfam" id="PF01546">
    <property type="entry name" value="Peptidase_M20"/>
    <property type="match status" value="1"/>
</dbReference>
<keyword evidence="2 7" id="KW-0853">WD repeat</keyword>
<feature type="domain" description="Peptidase M20 dimerisation" evidence="9">
    <location>
        <begin position="591"/>
        <end position="772"/>
    </location>
</feature>
<dbReference type="Gene3D" id="3.30.70.360">
    <property type="match status" value="1"/>
</dbReference>
<evidence type="ECO:0000259" key="9">
    <source>
        <dbReference type="Pfam" id="PF07687"/>
    </source>
</evidence>
<dbReference type="PANTHER" id="PTHR43270">
    <property type="entry name" value="BETA-ALA-HIS DIPEPTIDASE"/>
    <property type="match status" value="1"/>
</dbReference>
<dbReference type="Gene3D" id="2.130.10.10">
    <property type="entry name" value="YVTN repeat-like/Quinoprotein amine dehydrogenase"/>
    <property type="match status" value="2"/>
</dbReference>
<evidence type="ECO:0000256" key="2">
    <source>
        <dbReference type="ARBA" id="ARBA00022574"/>
    </source>
</evidence>
<dbReference type="OrthoDB" id="7832001at2759"/>
<proteinExistence type="inferred from homology"/>
<dbReference type="InterPro" id="IPR002933">
    <property type="entry name" value="Peptidase_M20"/>
</dbReference>
<evidence type="ECO:0000256" key="6">
    <source>
        <dbReference type="ARBA" id="ARBA00022801"/>
    </source>
</evidence>
<dbReference type="GO" id="GO:0008233">
    <property type="term" value="F:peptidase activity"/>
    <property type="evidence" value="ECO:0007669"/>
    <property type="project" value="UniProtKB-KW"/>
</dbReference>
<feature type="repeat" description="WD" evidence="7">
    <location>
        <begin position="76"/>
        <end position="117"/>
    </location>
</feature>
<organism evidence="10 11">
    <name type="scientific">Rhizopus oryzae</name>
    <name type="common">Mucormycosis agent</name>
    <name type="synonym">Rhizopus arrhizus var. delemar</name>
    <dbReference type="NCBI Taxonomy" id="64495"/>
    <lineage>
        <taxon>Eukaryota</taxon>
        <taxon>Fungi</taxon>
        <taxon>Fungi incertae sedis</taxon>
        <taxon>Mucoromycota</taxon>
        <taxon>Mucoromycotina</taxon>
        <taxon>Mucoromycetes</taxon>
        <taxon>Mucorales</taxon>
        <taxon>Mucorineae</taxon>
        <taxon>Rhizopodaceae</taxon>
        <taxon>Rhizopus</taxon>
    </lineage>
</organism>
<dbReference type="InterPro" id="IPR015943">
    <property type="entry name" value="WD40/YVTN_repeat-like_dom_sf"/>
</dbReference>
<dbReference type="Proteomes" id="UP000716291">
    <property type="component" value="Unassembled WGS sequence"/>
</dbReference>
<dbReference type="PROSITE" id="PS50082">
    <property type="entry name" value="WD_REPEATS_2"/>
    <property type="match status" value="4"/>
</dbReference>
<name>A0A9P6XJG9_RHIOR</name>
<keyword evidence="4" id="KW-0479">Metal-binding</keyword>
<dbReference type="InterPro" id="IPR020472">
    <property type="entry name" value="WD40_PAC1"/>
</dbReference>
<keyword evidence="6" id="KW-0378">Hydrolase</keyword>
<evidence type="ECO:0000256" key="5">
    <source>
        <dbReference type="ARBA" id="ARBA00022737"/>
    </source>
</evidence>
<keyword evidence="5" id="KW-0677">Repeat</keyword>
<dbReference type="PRINTS" id="PR00320">
    <property type="entry name" value="GPROTEINBRPT"/>
</dbReference>
<dbReference type="GO" id="GO:0006751">
    <property type="term" value="P:glutathione catabolic process"/>
    <property type="evidence" value="ECO:0007669"/>
    <property type="project" value="InterPro"/>
</dbReference>
<evidence type="ECO:0000256" key="4">
    <source>
        <dbReference type="ARBA" id="ARBA00022723"/>
    </source>
</evidence>
<evidence type="ECO:0000256" key="1">
    <source>
        <dbReference type="ARBA" id="ARBA00006247"/>
    </source>
</evidence>
<dbReference type="PROSITE" id="PS50294">
    <property type="entry name" value="WD_REPEATS_REGION"/>
    <property type="match status" value="2"/>
</dbReference>
<keyword evidence="3" id="KW-0645">Protease</keyword>
<dbReference type="GO" id="GO:0046872">
    <property type="term" value="F:metal ion binding"/>
    <property type="evidence" value="ECO:0007669"/>
    <property type="project" value="UniProtKB-KW"/>
</dbReference>
<feature type="repeat" description="WD" evidence="7">
    <location>
        <begin position="307"/>
        <end position="337"/>
    </location>
</feature>
<dbReference type="InterPro" id="IPR001680">
    <property type="entry name" value="WD40_rpt"/>
</dbReference>
<dbReference type="Gene3D" id="3.40.630.10">
    <property type="entry name" value="Zn peptidases"/>
    <property type="match status" value="1"/>
</dbReference>
<dbReference type="Pfam" id="PF00400">
    <property type="entry name" value="WD40"/>
    <property type="match status" value="4"/>
</dbReference>